<dbReference type="PANTHER" id="PTHR43827">
    <property type="entry name" value="2,5-DIKETO-D-GLUCONIC ACID REDUCTASE"/>
    <property type="match status" value="1"/>
</dbReference>
<dbReference type="SUPFAM" id="SSF51430">
    <property type="entry name" value="NAD(P)-linked oxidoreductase"/>
    <property type="match status" value="1"/>
</dbReference>
<organism evidence="8 9">
    <name type="scientific">Leucobacter luti</name>
    <dbReference type="NCBI Taxonomy" id="340320"/>
    <lineage>
        <taxon>Bacteria</taxon>
        <taxon>Bacillati</taxon>
        <taxon>Actinomycetota</taxon>
        <taxon>Actinomycetes</taxon>
        <taxon>Micrococcales</taxon>
        <taxon>Microbacteriaceae</taxon>
        <taxon>Leucobacter</taxon>
    </lineage>
</organism>
<dbReference type="AlphaFoldDB" id="A0A4R6S1R5"/>
<accession>A0A4R6S1R5</accession>
<evidence type="ECO:0000313" key="9">
    <source>
        <dbReference type="Proteomes" id="UP000295601"/>
    </source>
</evidence>
<evidence type="ECO:0000256" key="6">
    <source>
        <dbReference type="PIRSR" id="PIRSR000097-3"/>
    </source>
</evidence>
<gene>
    <name evidence="8" type="ORF">EDF62_1450</name>
</gene>
<dbReference type="Gene3D" id="3.20.20.100">
    <property type="entry name" value="NADP-dependent oxidoreductase domain"/>
    <property type="match status" value="1"/>
</dbReference>
<reference evidence="8 9" key="1">
    <citation type="submission" date="2019-03" db="EMBL/GenBank/DDBJ databases">
        <title>Genomic analyses of the natural microbiome of Caenorhabditis elegans.</title>
        <authorList>
            <person name="Samuel B."/>
        </authorList>
    </citation>
    <scope>NUCLEOTIDE SEQUENCE [LARGE SCALE GENOMIC DNA]</scope>
    <source>
        <strain evidence="8 9">JUb18</strain>
    </source>
</reference>
<dbReference type="PANTHER" id="PTHR43827:SF3">
    <property type="entry name" value="NADP-DEPENDENT OXIDOREDUCTASE DOMAIN-CONTAINING PROTEIN"/>
    <property type="match status" value="1"/>
</dbReference>
<feature type="site" description="Lowers pKa of active site Tyr" evidence="6">
    <location>
        <position position="77"/>
    </location>
</feature>
<dbReference type="Pfam" id="PF00248">
    <property type="entry name" value="Aldo_ket_red"/>
    <property type="match status" value="1"/>
</dbReference>
<dbReference type="PRINTS" id="PR00069">
    <property type="entry name" value="ALDKETRDTASE"/>
</dbReference>
<dbReference type="GO" id="GO:0016616">
    <property type="term" value="F:oxidoreductase activity, acting on the CH-OH group of donors, NAD or NADP as acceptor"/>
    <property type="evidence" value="ECO:0007669"/>
    <property type="project" value="UniProtKB-ARBA"/>
</dbReference>
<comment type="similarity">
    <text evidence="1">Belongs to the aldo/keto reductase family.</text>
</comment>
<dbReference type="InterPro" id="IPR036812">
    <property type="entry name" value="NAD(P)_OxRdtase_dom_sf"/>
</dbReference>
<dbReference type="Proteomes" id="UP000295601">
    <property type="component" value="Unassembled WGS sequence"/>
</dbReference>
<dbReference type="EMBL" id="SNYA01000003">
    <property type="protein sequence ID" value="TDP93471.1"/>
    <property type="molecule type" value="Genomic_DNA"/>
</dbReference>
<evidence type="ECO:0000256" key="4">
    <source>
        <dbReference type="PIRSR" id="PIRSR000097-1"/>
    </source>
</evidence>
<dbReference type="FunFam" id="3.20.20.100:FF:000002">
    <property type="entry name" value="2,5-diketo-D-gluconic acid reductase A"/>
    <property type="match status" value="1"/>
</dbReference>
<dbReference type="PIRSF" id="PIRSF000097">
    <property type="entry name" value="AKR"/>
    <property type="match status" value="1"/>
</dbReference>
<feature type="active site" description="Proton donor" evidence="4">
    <location>
        <position position="52"/>
    </location>
</feature>
<feature type="binding site" evidence="5">
    <location>
        <position position="110"/>
    </location>
    <ligand>
        <name>substrate</name>
    </ligand>
</feature>
<comment type="caution">
    <text evidence="8">The sequence shown here is derived from an EMBL/GenBank/DDBJ whole genome shotgun (WGS) entry which is preliminary data.</text>
</comment>
<keyword evidence="9" id="KW-1185">Reference proteome</keyword>
<keyword evidence="2" id="KW-0521">NADP</keyword>
<dbReference type="RefSeq" id="WP_243736037.1">
    <property type="nucleotide sequence ID" value="NZ_CP080492.1"/>
</dbReference>
<proteinExistence type="inferred from homology"/>
<evidence type="ECO:0000256" key="3">
    <source>
        <dbReference type="ARBA" id="ARBA00023002"/>
    </source>
</evidence>
<dbReference type="InterPro" id="IPR023210">
    <property type="entry name" value="NADP_OxRdtase_dom"/>
</dbReference>
<dbReference type="InterPro" id="IPR018170">
    <property type="entry name" value="Aldo/ket_reductase_CS"/>
</dbReference>
<name>A0A4R6S1R5_9MICO</name>
<keyword evidence="3" id="KW-0560">Oxidoreductase</keyword>
<dbReference type="PROSITE" id="PS00798">
    <property type="entry name" value="ALDOKETO_REDUCTASE_1"/>
    <property type="match status" value="1"/>
</dbReference>
<evidence type="ECO:0000259" key="7">
    <source>
        <dbReference type="Pfam" id="PF00248"/>
    </source>
</evidence>
<evidence type="ECO:0000313" key="8">
    <source>
        <dbReference type="EMBL" id="TDP93471.1"/>
    </source>
</evidence>
<evidence type="ECO:0000256" key="5">
    <source>
        <dbReference type="PIRSR" id="PIRSR000097-2"/>
    </source>
</evidence>
<evidence type="ECO:0000256" key="1">
    <source>
        <dbReference type="ARBA" id="ARBA00007905"/>
    </source>
</evidence>
<sequence>MPLRAPTLPLAGGSQMPVLALGTWPMNDAETAAAVASALTSGYRHIDTAENYGNERGVGEGIRNSGIPREEIFLTTKFNRAHHSVDGARTAFEASCHRLGVTEIDLLLVHWPNPDQDRYVDAVRGLAALRAEGRIGAFGVSNFTPRHLARVVDAGFLPEVNQIQLDPEHTRPELQRVHHELGIVTTAYSPLGRGGAFLTSPAVLTAAAEHGKTPAQVVLRWHVQQGIAAAPKSSDPARQRENLDIFDFSLTPAQMQAISALDVGAATHHDPEVFGH</sequence>
<dbReference type="InterPro" id="IPR020471">
    <property type="entry name" value="AKR"/>
</dbReference>
<evidence type="ECO:0000256" key="2">
    <source>
        <dbReference type="ARBA" id="ARBA00022857"/>
    </source>
</evidence>
<protein>
    <submittedName>
        <fullName evidence="8">2,5-diketo-D-gluconate reductase A</fullName>
    </submittedName>
</protein>
<feature type="domain" description="NADP-dependent oxidoreductase" evidence="7">
    <location>
        <begin position="20"/>
        <end position="261"/>
    </location>
</feature>